<evidence type="ECO:0000256" key="7">
    <source>
        <dbReference type="ARBA" id="ARBA00023136"/>
    </source>
</evidence>
<name>A0ABM1N5N2_NICVS</name>
<evidence type="ECO:0000256" key="1">
    <source>
        <dbReference type="ARBA" id="ARBA00004651"/>
    </source>
</evidence>
<evidence type="ECO:0000256" key="10">
    <source>
        <dbReference type="SAM" id="Phobius"/>
    </source>
</evidence>
<organism evidence="11 12">
    <name type="scientific">Nicrophorus vespilloides</name>
    <name type="common">Boreal carrion beetle</name>
    <dbReference type="NCBI Taxonomy" id="110193"/>
    <lineage>
        <taxon>Eukaryota</taxon>
        <taxon>Metazoa</taxon>
        <taxon>Ecdysozoa</taxon>
        <taxon>Arthropoda</taxon>
        <taxon>Hexapoda</taxon>
        <taxon>Insecta</taxon>
        <taxon>Pterygota</taxon>
        <taxon>Neoptera</taxon>
        <taxon>Endopterygota</taxon>
        <taxon>Coleoptera</taxon>
        <taxon>Polyphaga</taxon>
        <taxon>Staphyliniformia</taxon>
        <taxon>Silphidae</taxon>
        <taxon>Nicrophorinae</taxon>
        <taxon>Nicrophorus</taxon>
    </lineage>
</organism>
<feature type="transmembrane region" description="Helical" evidence="10">
    <location>
        <begin position="126"/>
        <end position="159"/>
    </location>
</feature>
<evidence type="ECO:0000313" key="11">
    <source>
        <dbReference type="Proteomes" id="UP000695000"/>
    </source>
</evidence>
<evidence type="ECO:0000256" key="6">
    <source>
        <dbReference type="ARBA" id="ARBA00022989"/>
    </source>
</evidence>
<reference evidence="12" key="1">
    <citation type="submission" date="2025-08" db="UniProtKB">
        <authorList>
            <consortium name="RefSeq"/>
        </authorList>
    </citation>
    <scope>IDENTIFICATION</scope>
    <source>
        <tissue evidence="12">Whole Larva</tissue>
    </source>
</reference>
<dbReference type="RefSeq" id="XP_017782132.1">
    <property type="nucleotide sequence ID" value="XM_017926643.1"/>
</dbReference>
<keyword evidence="3" id="KW-0716">Sensory transduction</keyword>
<keyword evidence="6 10" id="KW-1133">Transmembrane helix</keyword>
<keyword evidence="7 10" id="KW-0472">Membrane</keyword>
<comment type="subcellular location">
    <subcellularLocation>
        <location evidence="1">Cell membrane</location>
        <topology evidence="1">Multi-pass membrane protein</topology>
    </subcellularLocation>
</comment>
<dbReference type="PANTHER" id="PTHR21137:SF35">
    <property type="entry name" value="ODORANT RECEPTOR 19A-RELATED"/>
    <property type="match status" value="1"/>
</dbReference>
<evidence type="ECO:0000256" key="8">
    <source>
        <dbReference type="ARBA" id="ARBA00023170"/>
    </source>
</evidence>
<proteinExistence type="predicted"/>
<protein>
    <submittedName>
        <fullName evidence="12">Odorant receptor Or2-like</fullName>
    </submittedName>
</protein>
<keyword evidence="4 10" id="KW-0812">Transmembrane</keyword>
<evidence type="ECO:0000313" key="12">
    <source>
        <dbReference type="RefSeq" id="XP_017782132.1"/>
    </source>
</evidence>
<evidence type="ECO:0000256" key="3">
    <source>
        <dbReference type="ARBA" id="ARBA00022606"/>
    </source>
</evidence>
<keyword evidence="2" id="KW-1003">Cell membrane</keyword>
<keyword evidence="11" id="KW-1185">Reference proteome</keyword>
<gene>
    <name evidence="12" type="primary">LOC108566659</name>
</gene>
<dbReference type="GeneID" id="108566659"/>
<keyword evidence="9" id="KW-0807">Transducer</keyword>
<evidence type="ECO:0000256" key="9">
    <source>
        <dbReference type="ARBA" id="ARBA00023224"/>
    </source>
</evidence>
<dbReference type="Pfam" id="PF02949">
    <property type="entry name" value="7tm_6"/>
    <property type="match status" value="1"/>
</dbReference>
<evidence type="ECO:0000256" key="4">
    <source>
        <dbReference type="ARBA" id="ARBA00022692"/>
    </source>
</evidence>
<evidence type="ECO:0000256" key="5">
    <source>
        <dbReference type="ARBA" id="ARBA00022725"/>
    </source>
</evidence>
<dbReference type="PANTHER" id="PTHR21137">
    <property type="entry name" value="ODORANT RECEPTOR"/>
    <property type="match status" value="1"/>
</dbReference>
<sequence>MLYYRLRYWYDSSLWVMPYAPTMPWFDYSSSPIYEYGALFQCFSMLIYAIQIGNSFSTMIGLLAHISIQMDILSNVFRYLKIRAEKLQKLDIDKSKPFEHYVDILFRENINHHLKIFELADEIEKFYSVIILILMMSFIIILCFVLYCCLVFPIFSIFFMQNATYSCIILCHIAMYCYWGNEVSDASLGVAQAAAEVDWVDLPGNISKSLIMVILRAQKPLHITAGKLFPLSMTTFMSIMRRTFSFLMLLKQSQELSN</sequence>
<keyword evidence="8" id="KW-0675">Receptor</keyword>
<dbReference type="InterPro" id="IPR004117">
    <property type="entry name" value="7tm6_olfct_rcpt"/>
</dbReference>
<keyword evidence="5" id="KW-0552">Olfaction</keyword>
<evidence type="ECO:0000256" key="2">
    <source>
        <dbReference type="ARBA" id="ARBA00022475"/>
    </source>
</evidence>
<accession>A0ABM1N5N2</accession>
<dbReference type="Proteomes" id="UP000695000">
    <property type="component" value="Unplaced"/>
</dbReference>